<dbReference type="RefSeq" id="XP_019860559.1">
    <property type="nucleotide sequence ID" value="XM_020005000.1"/>
</dbReference>
<dbReference type="Proteomes" id="UP000007879">
    <property type="component" value="Unassembled WGS sequence"/>
</dbReference>
<proteinExistence type="predicted"/>
<accession>A0AAN0JUL5</accession>
<evidence type="ECO:0008006" key="3">
    <source>
        <dbReference type="Google" id="ProtNLM"/>
    </source>
</evidence>
<name>A0AAN0JUL5_AMPQE</name>
<dbReference type="EnsemblMetazoa" id="XM_020005000.1">
    <property type="protein sequence ID" value="XP_019860559.1"/>
    <property type="gene ID" value="LOC109588897"/>
</dbReference>
<protein>
    <recommendedName>
        <fullName evidence="3">DUF4218 domain-containing protein</fullName>
    </recommendedName>
</protein>
<evidence type="ECO:0000313" key="1">
    <source>
        <dbReference type="EnsemblMetazoa" id="XP_019860559.1"/>
    </source>
</evidence>
<reference evidence="1" key="2">
    <citation type="submission" date="2024-06" db="UniProtKB">
        <authorList>
            <consortium name="EnsemblMetazoa"/>
        </authorList>
    </citation>
    <scope>IDENTIFICATION</scope>
</reference>
<reference evidence="2" key="1">
    <citation type="journal article" date="2010" name="Nature">
        <title>The Amphimedon queenslandica genome and the evolution of animal complexity.</title>
        <authorList>
            <person name="Srivastava M."/>
            <person name="Simakov O."/>
            <person name="Chapman J."/>
            <person name="Fahey B."/>
            <person name="Gauthier M.E."/>
            <person name="Mitros T."/>
            <person name="Richards G.S."/>
            <person name="Conaco C."/>
            <person name="Dacre M."/>
            <person name="Hellsten U."/>
            <person name="Larroux C."/>
            <person name="Putnam N.H."/>
            <person name="Stanke M."/>
            <person name="Adamska M."/>
            <person name="Darling A."/>
            <person name="Degnan S.M."/>
            <person name="Oakley T.H."/>
            <person name="Plachetzki D.C."/>
            <person name="Zhai Y."/>
            <person name="Adamski M."/>
            <person name="Calcino A."/>
            <person name="Cummins S.F."/>
            <person name="Goodstein D.M."/>
            <person name="Harris C."/>
            <person name="Jackson D.J."/>
            <person name="Leys S.P."/>
            <person name="Shu S."/>
            <person name="Woodcroft B.J."/>
            <person name="Vervoort M."/>
            <person name="Kosik K.S."/>
            <person name="Manning G."/>
            <person name="Degnan B.M."/>
            <person name="Rokhsar D.S."/>
        </authorList>
    </citation>
    <scope>NUCLEOTIDE SEQUENCE [LARGE SCALE GENOMIC DNA]</scope>
</reference>
<evidence type="ECO:0000313" key="2">
    <source>
        <dbReference type="Proteomes" id="UP000007879"/>
    </source>
</evidence>
<dbReference type="AlphaFoldDB" id="A0AAN0JUL5"/>
<sequence>MSSDKSLRQSATEMWCLGRYFPLLIGDLVSEDDEHWSNMLTLCEIVDNIFGPKCSSKSLDHLDHLIRLFLTQFKTLYPDQSIIPKMHYLIHYPSCMRRFGPLSRHWCMRFEAKNNYFKEMAHVIGNYKNIAKTLSLRHQRLSCYYLQGSQIDLEFGKGRSFSVGCLEEKRLILETFTDYNEETAVIIYPWVKVRSQVYKPGYVLIKEIKDDVPQLCVIKLIIVSQDNTIYFIVDKLHNIEYCWHYHACYTINKEREITLICKLSDFCDHHAYNFHQSFNSSLNNYYFIVQKYLIF</sequence>
<dbReference type="KEGG" id="aqu:109588897"/>
<dbReference type="GeneID" id="109588897"/>
<dbReference type="PANTHER" id="PTHR31912">
    <property type="entry name" value="IP13529P"/>
    <property type="match status" value="1"/>
</dbReference>
<organism evidence="1 2">
    <name type="scientific">Amphimedon queenslandica</name>
    <name type="common">Sponge</name>
    <dbReference type="NCBI Taxonomy" id="400682"/>
    <lineage>
        <taxon>Eukaryota</taxon>
        <taxon>Metazoa</taxon>
        <taxon>Porifera</taxon>
        <taxon>Demospongiae</taxon>
        <taxon>Heteroscleromorpha</taxon>
        <taxon>Haplosclerida</taxon>
        <taxon>Niphatidae</taxon>
        <taxon>Amphimedon</taxon>
    </lineage>
</organism>
<keyword evidence="2" id="KW-1185">Reference proteome</keyword>
<dbReference type="PANTHER" id="PTHR31912:SF34">
    <property type="entry name" value="NOTOCHORD-RELATED PROTEIN"/>
    <property type="match status" value="1"/>
</dbReference>